<dbReference type="PRINTS" id="PR00370">
    <property type="entry name" value="FMOXYGENASE"/>
</dbReference>
<dbReference type="GO" id="GO:0004499">
    <property type="term" value="F:N,N-dimethylaniline monooxygenase activity"/>
    <property type="evidence" value="ECO:0007669"/>
    <property type="project" value="InterPro"/>
</dbReference>
<reference evidence="6" key="1">
    <citation type="submission" date="2020-03" db="EMBL/GenBank/DDBJ databases">
        <authorList>
            <person name="He L."/>
        </authorList>
    </citation>
    <scope>NUCLEOTIDE SEQUENCE</scope>
    <source>
        <strain evidence="6">CkLH20</strain>
    </source>
</reference>
<sequence>MIAPAAKVAVIGAGPGGLSALKELREVGFDVTLFERRSDVGGLWTFSDDPSLTSAMPWTKSQISKFISSMSDFPFPDHYPAHISAEEWSEYYKAYAKHFELYNNIVFNATVELIQRDHNRGKWLVHVAGEEARTFDKIVLASGSETTPVYPDIENLDQFRGQFTHSQAYKGPEGMKGKTAVVIGVGNTACDVVVELADHASRVYLSHRRGAKIIPRMNADGPIDAVMSWRTSRLGFWLEHYFPTIFGLLGESVVKKNVQALGEQDPDWGFEPSPSLGISFNAIVVNDELFSRLRDGSVHSVRGVRRIAGPHAVELDDGKIIQDVDVIIAATGYRPDFSLVPDLSHNTMSDPNHPALPNLYQNIFAVEYPDSLACVSYCTVNDNAASYRELQSMAIAQVWAGNSSLPPAAEMRRNLAMYQRWIWKKVRAFSGAPTGTGRQHSWMRFVHEMAGTGMYEYLGWGRKGWQFWWQDRDFYRLVAWGAYSPHMYRLFETGKRRTWPGAREAIIKVNKDRDKMFPKTKHKGKTA</sequence>
<accession>A0A9P6IA23</accession>
<protein>
    <submittedName>
        <fullName evidence="6">Dimethylaniline monooxygenase 2</fullName>
    </submittedName>
</protein>
<keyword evidence="4" id="KW-0521">NADP</keyword>
<dbReference type="EMBL" id="JAATWM020000025">
    <property type="protein sequence ID" value="KAF9874795.1"/>
    <property type="molecule type" value="Genomic_DNA"/>
</dbReference>
<evidence type="ECO:0000256" key="3">
    <source>
        <dbReference type="ARBA" id="ARBA00022827"/>
    </source>
</evidence>
<comment type="similarity">
    <text evidence="1">Belongs to the FMO family.</text>
</comment>
<keyword evidence="3" id="KW-0274">FAD</keyword>
<dbReference type="InterPro" id="IPR020946">
    <property type="entry name" value="Flavin_mOase-like"/>
</dbReference>
<evidence type="ECO:0000256" key="5">
    <source>
        <dbReference type="ARBA" id="ARBA00023002"/>
    </source>
</evidence>
<dbReference type="InterPro" id="IPR036188">
    <property type="entry name" value="FAD/NAD-bd_sf"/>
</dbReference>
<evidence type="ECO:0000256" key="4">
    <source>
        <dbReference type="ARBA" id="ARBA00022857"/>
    </source>
</evidence>
<evidence type="ECO:0000256" key="2">
    <source>
        <dbReference type="ARBA" id="ARBA00022630"/>
    </source>
</evidence>
<keyword evidence="2" id="KW-0285">Flavoprotein</keyword>
<evidence type="ECO:0000313" key="7">
    <source>
        <dbReference type="Proteomes" id="UP000781932"/>
    </source>
</evidence>
<name>A0A9P6IA23_9PEZI</name>
<dbReference type="Proteomes" id="UP000781932">
    <property type="component" value="Unassembled WGS sequence"/>
</dbReference>
<dbReference type="PANTHER" id="PTHR23023">
    <property type="entry name" value="DIMETHYLANILINE MONOOXYGENASE"/>
    <property type="match status" value="1"/>
</dbReference>
<proteinExistence type="inferred from homology"/>
<evidence type="ECO:0000313" key="6">
    <source>
        <dbReference type="EMBL" id="KAF9874795.1"/>
    </source>
</evidence>
<comment type="caution">
    <text evidence="6">The sequence shown here is derived from an EMBL/GenBank/DDBJ whole genome shotgun (WGS) entry which is preliminary data.</text>
</comment>
<dbReference type="GeneID" id="62163722"/>
<dbReference type="GO" id="GO:0050661">
    <property type="term" value="F:NADP binding"/>
    <property type="evidence" value="ECO:0007669"/>
    <property type="project" value="InterPro"/>
</dbReference>
<dbReference type="SUPFAM" id="SSF51905">
    <property type="entry name" value="FAD/NAD(P)-binding domain"/>
    <property type="match status" value="2"/>
</dbReference>
<dbReference type="OrthoDB" id="66881at2759"/>
<reference evidence="6" key="2">
    <citation type="submission" date="2020-11" db="EMBL/GenBank/DDBJ databases">
        <title>Whole genome sequencing of Colletotrichum sp.</title>
        <authorList>
            <person name="Li H."/>
        </authorList>
    </citation>
    <scope>NUCLEOTIDE SEQUENCE</scope>
    <source>
        <strain evidence="6">CkLH20</strain>
    </source>
</reference>
<dbReference type="Pfam" id="PF00743">
    <property type="entry name" value="FMO-like"/>
    <property type="match status" value="1"/>
</dbReference>
<dbReference type="RefSeq" id="XP_038744256.1">
    <property type="nucleotide sequence ID" value="XM_038890648.1"/>
</dbReference>
<evidence type="ECO:0000256" key="1">
    <source>
        <dbReference type="ARBA" id="ARBA00009183"/>
    </source>
</evidence>
<dbReference type="AlphaFoldDB" id="A0A9P6IA23"/>
<keyword evidence="5" id="KW-0560">Oxidoreductase</keyword>
<keyword evidence="7" id="KW-1185">Reference proteome</keyword>
<dbReference type="InterPro" id="IPR050346">
    <property type="entry name" value="FMO-like"/>
</dbReference>
<dbReference type="GO" id="GO:0050660">
    <property type="term" value="F:flavin adenine dinucleotide binding"/>
    <property type="evidence" value="ECO:0007669"/>
    <property type="project" value="InterPro"/>
</dbReference>
<gene>
    <name evidence="6" type="ORF">CkaCkLH20_07932</name>
</gene>
<dbReference type="PIRSF" id="PIRSF000332">
    <property type="entry name" value="FMO"/>
    <property type="match status" value="1"/>
</dbReference>
<keyword evidence="6" id="KW-0503">Monooxygenase</keyword>
<dbReference type="Gene3D" id="3.50.50.60">
    <property type="entry name" value="FAD/NAD(P)-binding domain"/>
    <property type="match status" value="1"/>
</dbReference>
<organism evidence="6 7">
    <name type="scientific">Colletotrichum karsti</name>
    <dbReference type="NCBI Taxonomy" id="1095194"/>
    <lineage>
        <taxon>Eukaryota</taxon>
        <taxon>Fungi</taxon>
        <taxon>Dikarya</taxon>
        <taxon>Ascomycota</taxon>
        <taxon>Pezizomycotina</taxon>
        <taxon>Sordariomycetes</taxon>
        <taxon>Hypocreomycetidae</taxon>
        <taxon>Glomerellales</taxon>
        <taxon>Glomerellaceae</taxon>
        <taxon>Colletotrichum</taxon>
        <taxon>Colletotrichum boninense species complex</taxon>
    </lineage>
</organism>
<dbReference type="InterPro" id="IPR000960">
    <property type="entry name" value="Flavin_mOase"/>
</dbReference>